<feature type="signal peptide" evidence="11">
    <location>
        <begin position="1"/>
        <end position="20"/>
    </location>
</feature>
<dbReference type="GO" id="GO:0006508">
    <property type="term" value="P:proteolysis"/>
    <property type="evidence" value="ECO:0007669"/>
    <property type="project" value="UniProtKB-KW"/>
</dbReference>
<dbReference type="PROSITE" id="PS51767">
    <property type="entry name" value="PEPTIDASE_A1"/>
    <property type="match status" value="1"/>
</dbReference>
<evidence type="ECO:0000256" key="3">
    <source>
        <dbReference type="ARBA" id="ARBA00007447"/>
    </source>
</evidence>
<dbReference type="PRINTS" id="PR00792">
    <property type="entry name" value="PEPSIN"/>
</dbReference>
<dbReference type="EC" id="3.4.23.20" evidence="5"/>
<dbReference type="InterPro" id="IPR033121">
    <property type="entry name" value="PEPTIDASE_A1"/>
</dbReference>
<evidence type="ECO:0000256" key="4">
    <source>
        <dbReference type="ARBA" id="ARBA00011245"/>
    </source>
</evidence>
<dbReference type="InterPro" id="IPR001461">
    <property type="entry name" value="Aspartic_peptidase_A1"/>
</dbReference>
<dbReference type="Gene3D" id="2.40.70.10">
    <property type="entry name" value="Acid Proteases"/>
    <property type="match status" value="2"/>
</dbReference>
<evidence type="ECO:0000256" key="8">
    <source>
        <dbReference type="PIRSR" id="PIRSR601461-1"/>
    </source>
</evidence>
<comment type="catalytic activity">
    <reaction evidence="1">
        <text>Hydrolysis of proteins with broad specificity similar to that of pepsin A, preferring hydrophobic residues at P1 and P1', but also cleaving 20-Gly-|-Glu-21 in the B chain of insulin. Clots milk, and activates trypsinogen.</text>
        <dbReference type="EC" id="3.4.23.20"/>
    </reaction>
</comment>
<name>A0A9W9R406_PENBR</name>
<comment type="function">
    <text evidence="2">Secreted aspartic endopeptidase that allows assimilation of proteinaceous substrates. The scissile peptide bond is attacked by a nucleophilic water molecule activated by two aspartic residues in the active site. Shows a broad primary substrate specificity. Favors hydrophobic residues at the P1 and P1' positions, but can also activate trypsinogen and hydrolyze the B chain of insulin between positions 'Gly-20' and 'Glu-21'.</text>
</comment>
<feature type="domain" description="Peptidase A1" evidence="12">
    <location>
        <begin position="35"/>
        <end position="389"/>
    </location>
</feature>
<evidence type="ECO:0000256" key="10">
    <source>
        <dbReference type="SAM" id="Phobius"/>
    </source>
</evidence>
<dbReference type="SUPFAM" id="SSF50630">
    <property type="entry name" value="Acid proteases"/>
    <property type="match status" value="1"/>
</dbReference>
<proteinExistence type="inferred from homology"/>
<dbReference type="InterPro" id="IPR034164">
    <property type="entry name" value="Pepsin-like_dom"/>
</dbReference>
<keyword evidence="10" id="KW-1133">Transmembrane helix</keyword>
<reference evidence="13" key="2">
    <citation type="journal article" date="2023" name="IMA Fungus">
        <title>Comparative genomic study of the Penicillium genus elucidates a diverse pangenome and 15 lateral gene transfer events.</title>
        <authorList>
            <person name="Petersen C."/>
            <person name="Sorensen T."/>
            <person name="Nielsen M.R."/>
            <person name="Sondergaard T.E."/>
            <person name="Sorensen J.L."/>
            <person name="Fitzpatrick D.A."/>
            <person name="Frisvad J.C."/>
            <person name="Nielsen K.L."/>
        </authorList>
    </citation>
    <scope>NUCLEOTIDE SEQUENCE</scope>
    <source>
        <strain evidence="13">IBT 35673</strain>
    </source>
</reference>
<gene>
    <name evidence="13" type="ORF">N7452_002125</name>
</gene>
<dbReference type="CDD" id="cd05471">
    <property type="entry name" value="pepsin_like"/>
    <property type="match status" value="1"/>
</dbReference>
<dbReference type="InterPro" id="IPR021109">
    <property type="entry name" value="Peptidase_aspartic_dom_sf"/>
</dbReference>
<keyword evidence="11" id="KW-0732">Signal</keyword>
<evidence type="ECO:0000313" key="13">
    <source>
        <dbReference type="EMBL" id="KAJ5353151.1"/>
    </source>
</evidence>
<dbReference type="PANTHER" id="PTHR47966">
    <property type="entry name" value="BETA-SITE APP-CLEAVING ENZYME, ISOFORM A-RELATED"/>
    <property type="match status" value="1"/>
</dbReference>
<evidence type="ECO:0000259" key="12">
    <source>
        <dbReference type="PROSITE" id="PS51767"/>
    </source>
</evidence>
<organism evidence="13 14">
    <name type="scientific">Penicillium brevicompactum</name>
    <dbReference type="NCBI Taxonomy" id="5074"/>
    <lineage>
        <taxon>Eukaryota</taxon>
        <taxon>Fungi</taxon>
        <taxon>Dikarya</taxon>
        <taxon>Ascomycota</taxon>
        <taxon>Pezizomycotina</taxon>
        <taxon>Eurotiomycetes</taxon>
        <taxon>Eurotiomycetidae</taxon>
        <taxon>Eurotiales</taxon>
        <taxon>Aspergillaceae</taxon>
        <taxon>Penicillium</taxon>
    </lineage>
</organism>
<dbReference type="PROSITE" id="PS00141">
    <property type="entry name" value="ASP_PROTEASE"/>
    <property type="match status" value="1"/>
</dbReference>
<feature type="chain" id="PRO_5040979022" description="penicillopepsin" evidence="11">
    <location>
        <begin position="21"/>
        <end position="440"/>
    </location>
</feature>
<accession>A0A9W9R406</accession>
<evidence type="ECO:0000256" key="7">
    <source>
        <dbReference type="ARBA" id="ARBA00022801"/>
    </source>
</evidence>
<evidence type="ECO:0000256" key="2">
    <source>
        <dbReference type="ARBA" id="ARBA00002983"/>
    </source>
</evidence>
<keyword evidence="9" id="KW-0645">Protease</keyword>
<dbReference type="GO" id="GO:0000324">
    <property type="term" value="C:fungal-type vacuole"/>
    <property type="evidence" value="ECO:0007669"/>
    <property type="project" value="TreeGrafter"/>
</dbReference>
<keyword evidence="7 9" id="KW-0378">Hydrolase</keyword>
<feature type="active site" evidence="8">
    <location>
        <position position="279"/>
    </location>
</feature>
<protein>
    <recommendedName>
        <fullName evidence="5">penicillopepsin</fullName>
        <ecNumber evidence="5">3.4.23.20</ecNumber>
    </recommendedName>
</protein>
<dbReference type="InterPro" id="IPR001969">
    <property type="entry name" value="Aspartic_peptidase_AS"/>
</dbReference>
<feature type="active site" evidence="8">
    <location>
        <position position="51"/>
    </location>
</feature>
<dbReference type="GO" id="GO:0004190">
    <property type="term" value="F:aspartic-type endopeptidase activity"/>
    <property type="evidence" value="ECO:0007669"/>
    <property type="project" value="UniProtKB-KW"/>
</dbReference>
<dbReference type="PANTHER" id="PTHR47966:SF47">
    <property type="entry name" value="ENDOPEPTIDASE, PUTATIVE (AFU_ORTHOLOGUE AFUA_3G01220)-RELATED"/>
    <property type="match status" value="1"/>
</dbReference>
<comment type="similarity">
    <text evidence="3 9">Belongs to the peptidase A1 family.</text>
</comment>
<keyword evidence="10" id="KW-0472">Membrane</keyword>
<reference evidence="13" key="1">
    <citation type="submission" date="2022-12" db="EMBL/GenBank/DDBJ databases">
        <authorList>
            <person name="Petersen C."/>
        </authorList>
    </citation>
    <scope>NUCLEOTIDE SEQUENCE</scope>
    <source>
        <strain evidence="13">IBT 35673</strain>
    </source>
</reference>
<keyword evidence="10" id="KW-0812">Transmembrane</keyword>
<evidence type="ECO:0000256" key="5">
    <source>
        <dbReference type="ARBA" id="ARBA00013206"/>
    </source>
</evidence>
<comment type="caution">
    <text evidence="13">The sequence shown here is derived from an EMBL/GenBank/DDBJ whole genome shotgun (WGS) entry which is preliminary data.</text>
</comment>
<evidence type="ECO:0000256" key="11">
    <source>
        <dbReference type="SAM" id="SignalP"/>
    </source>
</evidence>
<comment type="subunit">
    <text evidence="4">Monomer.</text>
</comment>
<evidence type="ECO:0000256" key="9">
    <source>
        <dbReference type="RuleBase" id="RU000454"/>
    </source>
</evidence>
<feature type="transmembrane region" description="Helical" evidence="10">
    <location>
        <begin position="419"/>
        <end position="439"/>
    </location>
</feature>
<sequence>MRSTQFIAFLQLAFAGNMLASTTIPLVSTEFGTVFDAPMKIGNQSFQMLVDTGSSDTYVMENGYTCINATTNGQLPQEDCLYANKTYRSSRTQRRIANENFGIEYGAGIASGFMAYEQVSLGNLTVKKQKVGIANRSNPMGDGVNSGLLGLAYPSITSAHPGNQTDNTTYWYNRLPYDPLVNTMHKQGRIEPYFSLALARSPRNQSTAFGGYLTLGGLPPVSYIPEFSVMPVEIMDLPSNFTSGKGVRSYWATTVKGATFGVESNNITTVALDSQVFVDSGNYITYLPASIVDKVNGLFSPPAVFNEELQAALVDCAAEPPKFGLTIGNQTFFHNGSDLLFQISDGVCVSSLVASEKIPLYISVNVLGVSFLKNVLTVFDFGRNEMRFSKLLDVGRNQTRLTSNGTQSPGISSGVRRSLIPPWGFVTVLISLGLTFVLGL</sequence>
<dbReference type="Proteomes" id="UP001147695">
    <property type="component" value="Unassembled WGS sequence"/>
</dbReference>
<keyword evidence="6 9" id="KW-0064">Aspartyl protease</keyword>
<dbReference type="AlphaFoldDB" id="A0A9W9R406"/>
<dbReference type="EMBL" id="JAPZBQ010000001">
    <property type="protein sequence ID" value="KAJ5353151.1"/>
    <property type="molecule type" value="Genomic_DNA"/>
</dbReference>
<evidence type="ECO:0000256" key="1">
    <source>
        <dbReference type="ARBA" id="ARBA00000043"/>
    </source>
</evidence>
<evidence type="ECO:0000313" key="14">
    <source>
        <dbReference type="Proteomes" id="UP001147695"/>
    </source>
</evidence>
<dbReference type="Pfam" id="PF00026">
    <property type="entry name" value="Asp"/>
    <property type="match status" value="1"/>
</dbReference>
<evidence type="ECO:0000256" key="6">
    <source>
        <dbReference type="ARBA" id="ARBA00022750"/>
    </source>
</evidence>